<gene>
    <name evidence="3" type="ORF">ROHU_027714</name>
    <name evidence="2" type="ORF">ROHU_030476</name>
</gene>
<evidence type="ECO:0000313" key="4">
    <source>
        <dbReference type="Proteomes" id="UP000290572"/>
    </source>
</evidence>
<evidence type="ECO:0000256" key="1">
    <source>
        <dbReference type="SAM" id="MobiDB-lite"/>
    </source>
</evidence>
<keyword evidence="4" id="KW-1185">Reference proteome</keyword>
<dbReference type="AlphaFoldDB" id="A0A498LRD2"/>
<name>A0A498LRD2_LABRO</name>
<accession>A0A498LRD2</accession>
<protein>
    <submittedName>
        <fullName evidence="2">Uncharacterized protein</fullName>
    </submittedName>
</protein>
<proteinExistence type="predicted"/>
<feature type="region of interest" description="Disordered" evidence="1">
    <location>
        <begin position="58"/>
        <end position="81"/>
    </location>
</feature>
<reference evidence="2 4" key="1">
    <citation type="submission" date="2018-03" db="EMBL/GenBank/DDBJ databases">
        <title>Draft genome sequence of Rohu Carp (Labeo rohita).</title>
        <authorList>
            <person name="Das P."/>
            <person name="Kushwaha B."/>
            <person name="Joshi C.G."/>
            <person name="Kumar D."/>
            <person name="Nagpure N.S."/>
            <person name="Sahoo L."/>
            <person name="Das S.P."/>
            <person name="Bit A."/>
            <person name="Patnaik S."/>
            <person name="Meher P.K."/>
            <person name="Jayasankar P."/>
            <person name="Koringa P.G."/>
            <person name="Patel N.V."/>
            <person name="Hinsu A.T."/>
            <person name="Kumar R."/>
            <person name="Pandey M."/>
            <person name="Agarwal S."/>
            <person name="Srivastava S."/>
            <person name="Singh M."/>
            <person name="Iquebal M.A."/>
            <person name="Jaiswal S."/>
            <person name="Angadi U.B."/>
            <person name="Kumar N."/>
            <person name="Raza M."/>
            <person name="Shah T.M."/>
            <person name="Rai A."/>
            <person name="Jena J.K."/>
        </authorList>
    </citation>
    <scope>NUCLEOTIDE SEQUENCE [LARGE SCALE GENOMIC DNA]</scope>
    <source>
        <strain evidence="2">DASCIFA01</strain>
        <tissue evidence="2">Testis</tissue>
    </source>
</reference>
<dbReference type="Proteomes" id="UP000290572">
    <property type="component" value="Unassembled WGS sequence"/>
</dbReference>
<organism evidence="2 4">
    <name type="scientific">Labeo rohita</name>
    <name type="common">Indian major carp</name>
    <name type="synonym">Cyprinus rohita</name>
    <dbReference type="NCBI Taxonomy" id="84645"/>
    <lineage>
        <taxon>Eukaryota</taxon>
        <taxon>Metazoa</taxon>
        <taxon>Chordata</taxon>
        <taxon>Craniata</taxon>
        <taxon>Vertebrata</taxon>
        <taxon>Euteleostomi</taxon>
        <taxon>Actinopterygii</taxon>
        <taxon>Neopterygii</taxon>
        <taxon>Teleostei</taxon>
        <taxon>Ostariophysi</taxon>
        <taxon>Cypriniformes</taxon>
        <taxon>Cyprinidae</taxon>
        <taxon>Labeoninae</taxon>
        <taxon>Labeonini</taxon>
        <taxon>Labeo</taxon>
    </lineage>
</organism>
<comment type="caution">
    <text evidence="2">The sequence shown here is derived from an EMBL/GenBank/DDBJ whole genome shotgun (WGS) entry which is preliminary data.</text>
</comment>
<sequence>MPSGSAETVPLAYPNRLGTGVTHKHHLSARWRGTTRSPAGVVLNFLDRPCKLRNWRQRRVEISRDAPGQISPSSEEGRKDT</sequence>
<evidence type="ECO:0000313" key="2">
    <source>
        <dbReference type="EMBL" id="RXN10720.1"/>
    </source>
</evidence>
<evidence type="ECO:0000313" key="3">
    <source>
        <dbReference type="EMBL" id="RXN16106.1"/>
    </source>
</evidence>
<dbReference type="EMBL" id="QBIY01013177">
    <property type="protein sequence ID" value="RXN10720.1"/>
    <property type="molecule type" value="Genomic_DNA"/>
</dbReference>
<dbReference type="EMBL" id="QBIY01012807">
    <property type="protein sequence ID" value="RXN16106.1"/>
    <property type="molecule type" value="Genomic_DNA"/>
</dbReference>